<proteinExistence type="predicted"/>
<dbReference type="EMBL" id="WHWB01034551">
    <property type="protein sequence ID" value="KAJ7408325.1"/>
    <property type="molecule type" value="Genomic_DNA"/>
</dbReference>
<evidence type="ECO:0000313" key="1">
    <source>
        <dbReference type="EMBL" id="KAJ7408325.1"/>
    </source>
</evidence>
<protein>
    <recommendedName>
        <fullName evidence="3">Reverse transcriptase domain-containing protein</fullName>
    </recommendedName>
</protein>
<keyword evidence="2" id="KW-1185">Reference proteome</keyword>
<evidence type="ECO:0000313" key="2">
    <source>
        <dbReference type="Proteomes" id="UP001145742"/>
    </source>
</evidence>
<dbReference type="Proteomes" id="UP001145742">
    <property type="component" value="Unassembled WGS sequence"/>
</dbReference>
<accession>A0ABQ9CYM0</accession>
<gene>
    <name evidence="1" type="ORF">WISP_121674</name>
</gene>
<organism evidence="1 2">
    <name type="scientific">Willisornis vidua</name>
    <name type="common">Xingu scale-backed antbird</name>
    <dbReference type="NCBI Taxonomy" id="1566151"/>
    <lineage>
        <taxon>Eukaryota</taxon>
        <taxon>Metazoa</taxon>
        <taxon>Chordata</taxon>
        <taxon>Craniata</taxon>
        <taxon>Vertebrata</taxon>
        <taxon>Euteleostomi</taxon>
        <taxon>Archelosauria</taxon>
        <taxon>Archosauria</taxon>
        <taxon>Dinosauria</taxon>
        <taxon>Saurischia</taxon>
        <taxon>Theropoda</taxon>
        <taxon>Coelurosauria</taxon>
        <taxon>Aves</taxon>
        <taxon>Neognathae</taxon>
        <taxon>Neoaves</taxon>
        <taxon>Telluraves</taxon>
        <taxon>Australaves</taxon>
        <taxon>Passeriformes</taxon>
        <taxon>Thamnophilidae</taxon>
        <taxon>Willisornis</taxon>
    </lineage>
</organism>
<sequence>MIENGLASSFDRSLITLKCIPSGTIDLTFMDLSMGMVLDFMLSSDNRISFGECVMKPVTSGDHQGLVLGPILFNIFVGNMESSGIECTLGKFSDNINLCVAVDTLEGRNTMQRDHDTLERMVCEFTAFLEYNEGICLQHHLPSEKSSQPSLAWESHWMPLLTSDHPHQHLSERTQALLNALGLVLWNETWLVSVLEHLTDERQPEVAADKDSPSDSFHFCAHG</sequence>
<comment type="caution">
    <text evidence="1">The sequence shown here is derived from an EMBL/GenBank/DDBJ whole genome shotgun (WGS) entry which is preliminary data.</text>
</comment>
<reference evidence="1" key="1">
    <citation type="submission" date="2019-10" db="EMBL/GenBank/DDBJ databases">
        <authorList>
            <person name="Soares A.E.R."/>
            <person name="Aleixo A."/>
            <person name="Schneider P."/>
            <person name="Miyaki C.Y."/>
            <person name="Schneider M.P."/>
            <person name="Mello C."/>
            <person name="Vasconcelos A.T.R."/>
        </authorList>
    </citation>
    <scope>NUCLEOTIDE SEQUENCE</scope>
    <source>
        <tissue evidence="1">Muscle</tissue>
    </source>
</reference>
<name>A0ABQ9CYM0_9PASS</name>
<evidence type="ECO:0008006" key="3">
    <source>
        <dbReference type="Google" id="ProtNLM"/>
    </source>
</evidence>